<accession>A0ACC0DBB4</accession>
<reference evidence="1 2" key="1">
    <citation type="journal article" date="2022" name="New Phytol.">
        <title>Ecological generalism drives hyperdiversity of secondary metabolite gene clusters in xylarialean endophytes.</title>
        <authorList>
            <person name="Franco M.E.E."/>
            <person name="Wisecaver J.H."/>
            <person name="Arnold A.E."/>
            <person name="Ju Y.M."/>
            <person name="Slot J.C."/>
            <person name="Ahrendt S."/>
            <person name="Moore L.P."/>
            <person name="Eastman K.E."/>
            <person name="Scott K."/>
            <person name="Konkel Z."/>
            <person name="Mondo S.J."/>
            <person name="Kuo A."/>
            <person name="Hayes R.D."/>
            <person name="Haridas S."/>
            <person name="Andreopoulos B."/>
            <person name="Riley R."/>
            <person name="LaButti K."/>
            <person name="Pangilinan J."/>
            <person name="Lipzen A."/>
            <person name="Amirebrahimi M."/>
            <person name="Yan J."/>
            <person name="Adam C."/>
            <person name="Keymanesh K."/>
            <person name="Ng V."/>
            <person name="Louie K."/>
            <person name="Northen T."/>
            <person name="Drula E."/>
            <person name="Henrissat B."/>
            <person name="Hsieh H.M."/>
            <person name="Youens-Clark K."/>
            <person name="Lutzoni F."/>
            <person name="Miadlikowska J."/>
            <person name="Eastwood D.C."/>
            <person name="Hamelin R.C."/>
            <person name="Grigoriev I.V."/>
            <person name="U'Ren J.M."/>
        </authorList>
    </citation>
    <scope>NUCLEOTIDE SEQUENCE [LARGE SCALE GENOMIC DNA]</scope>
    <source>
        <strain evidence="1 2">ER1909</strain>
    </source>
</reference>
<dbReference type="Proteomes" id="UP001497680">
    <property type="component" value="Unassembled WGS sequence"/>
</dbReference>
<gene>
    <name evidence="1" type="ORF">F4821DRAFT_256194</name>
</gene>
<keyword evidence="2" id="KW-1185">Reference proteome</keyword>
<evidence type="ECO:0000313" key="1">
    <source>
        <dbReference type="EMBL" id="KAI6090047.1"/>
    </source>
</evidence>
<evidence type="ECO:0000313" key="2">
    <source>
        <dbReference type="Proteomes" id="UP001497680"/>
    </source>
</evidence>
<comment type="caution">
    <text evidence="1">The sequence shown here is derived from an EMBL/GenBank/DDBJ whole genome shotgun (WGS) entry which is preliminary data.</text>
</comment>
<organism evidence="1 2">
    <name type="scientific">Hypoxylon rubiginosum</name>
    <dbReference type="NCBI Taxonomy" id="110542"/>
    <lineage>
        <taxon>Eukaryota</taxon>
        <taxon>Fungi</taxon>
        <taxon>Dikarya</taxon>
        <taxon>Ascomycota</taxon>
        <taxon>Pezizomycotina</taxon>
        <taxon>Sordariomycetes</taxon>
        <taxon>Xylariomycetidae</taxon>
        <taxon>Xylariales</taxon>
        <taxon>Hypoxylaceae</taxon>
        <taxon>Hypoxylon</taxon>
    </lineage>
</organism>
<proteinExistence type="predicted"/>
<protein>
    <submittedName>
        <fullName evidence="1">Uncharacterized protein</fullName>
    </submittedName>
</protein>
<name>A0ACC0DBB4_9PEZI</name>
<sequence length="200" mass="21858">MAVALISVFAQGFIQYRMLAYQPLFFQTVFHQSPSQAAFSILPLVLGFAASRSAEPLINRMPSKNQYLLIISLTQMFYGLSLGFIFNITKFLIRAGAYAKTPAVNTAAMEMFPVFQRLGALIGLTVSSFIVGFAFKPLLNEVDPLMDVSQAFTYVWWAMETFAVVGAIGAIASGSLCSDDFQIEDEPPRDAVDVNAGGLE</sequence>
<dbReference type="EMBL" id="MU394292">
    <property type="protein sequence ID" value="KAI6090047.1"/>
    <property type="molecule type" value="Genomic_DNA"/>
</dbReference>